<name>A0ABN2YSH1_9ACTN</name>
<feature type="domain" description="GH16" evidence="2">
    <location>
        <begin position="34"/>
        <end position="315"/>
    </location>
</feature>
<evidence type="ECO:0000313" key="3">
    <source>
        <dbReference type="EMBL" id="GAA2131777.1"/>
    </source>
</evidence>
<proteinExistence type="predicted"/>
<evidence type="ECO:0000313" key="4">
    <source>
        <dbReference type="Proteomes" id="UP001500443"/>
    </source>
</evidence>
<dbReference type="InterPro" id="IPR000757">
    <property type="entry name" value="Beta-glucanase-like"/>
</dbReference>
<sequence length="317" mass="33411">MHALRRRWRRSLLCAVAALAAVSALTLPSATAGEDGGGDPAPLAEVFRDDFDGAAGSPPDAADWIVDTGTSYPGGPANWGTGEIQTYTDSPENLRKDGNGNLTITPRRDASGGWTSARIETQRTDFAAPAGGVMRIEARIHMPDITGAEALGYWPAFWTLGDAYRGNYWNWPGIGEFDIMENVNGVNSVWGVLHCGTAPGGPCDENNGLGASRACPGTSCQSGFHEYALELDRSGPVEELRWYVDGQQYHSVNADQVGAGTWADLAHHGHFVLLNVAMGGAFPDGVAGHATPTDATRPGVPMVVDYVSVEQSGGAAQ</sequence>
<feature type="signal peptide" evidence="1">
    <location>
        <begin position="1"/>
        <end position="32"/>
    </location>
</feature>
<dbReference type="SUPFAM" id="SSF49899">
    <property type="entry name" value="Concanavalin A-like lectins/glucanases"/>
    <property type="match status" value="1"/>
</dbReference>
<dbReference type="PROSITE" id="PS51318">
    <property type="entry name" value="TAT"/>
    <property type="match status" value="1"/>
</dbReference>
<keyword evidence="4" id="KW-1185">Reference proteome</keyword>
<dbReference type="InterPro" id="IPR006311">
    <property type="entry name" value="TAT_signal"/>
</dbReference>
<dbReference type="Pfam" id="PF26113">
    <property type="entry name" value="GH16_XgeA"/>
    <property type="match status" value="1"/>
</dbReference>
<dbReference type="InterPro" id="IPR013320">
    <property type="entry name" value="ConA-like_dom_sf"/>
</dbReference>
<dbReference type="Proteomes" id="UP001500443">
    <property type="component" value="Unassembled WGS sequence"/>
</dbReference>
<dbReference type="PANTHER" id="PTHR10963:SF60">
    <property type="entry name" value="GRAM-NEGATIVE BACTERIA-BINDING PROTEIN 1-RELATED"/>
    <property type="match status" value="1"/>
</dbReference>
<reference evidence="3 4" key="1">
    <citation type="journal article" date="2019" name="Int. J. Syst. Evol. Microbiol.">
        <title>The Global Catalogue of Microorganisms (GCM) 10K type strain sequencing project: providing services to taxonomists for standard genome sequencing and annotation.</title>
        <authorList>
            <consortium name="The Broad Institute Genomics Platform"/>
            <consortium name="The Broad Institute Genome Sequencing Center for Infectious Disease"/>
            <person name="Wu L."/>
            <person name="Ma J."/>
        </authorList>
    </citation>
    <scope>NUCLEOTIDE SEQUENCE [LARGE SCALE GENOMIC DNA]</scope>
    <source>
        <strain evidence="3 4">JCM 15481</strain>
    </source>
</reference>
<dbReference type="InterPro" id="IPR050546">
    <property type="entry name" value="Glycosyl_Hydrlase_16"/>
</dbReference>
<dbReference type="PANTHER" id="PTHR10963">
    <property type="entry name" value="GLYCOSYL HYDROLASE-RELATED"/>
    <property type="match status" value="1"/>
</dbReference>
<dbReference type="CDD" id="cd02182">
    <property type="entry name" value="GH16_Strep_laminarinase_like"/>
    <property type="match status" value="1"/>
</dbReference>
<gene>
    <name evidence="3" type="ORF">GCM10009802_40030</name>
</gene>
<accession>A0ABN2YSH1</accession>
<organism evidence="3 4">
    <name type="scientific">Streptomyces synnematoformans</name>
    <dbReference type="NCBI Taxonomy" id="415721"/>
    <lineage>
        <taxon>Bacteria</taxon>
        <taxon>Bacillati</taxon>
        <taxon>Actinomycetota</taxon>
        <taxon>Actinomycetes</taxon>
        <taxon>Kitasatosporales</taxon>
        <taxon>Streptomycetaceae</taxon>
        <taxon>Streptomyces</taxon>
    </lineage>
</organism>
<evidence type="ECO:0000256" key="1">
    <source>
        <dbReference type="SAM" id="SignalP"/>
    </source>
</evidence>
<protein>
    <recommendedName>
        <fullName evidence="2">GH16 domain-containing protein</fullName>
    </recommendedName>
</protein>
<keyword evidence="1" id="KW-0732">Signal</keyword>
<dbReference type="EMBL" id="BAAAPF010000140">
    <property type="protein sequence ID" value="GAA2131777.1"/>
    <property type="molecule type" value="Genomic_DNA"/>
</dbReference>
<dbReference type="PROSITE" id="PS51762">
    <property type="entry name" value="GH16_2"/>
    <property type="match status" value="1"/>
</dbReference>
<feature type="chain" id="PRO_5047083464" description="GH16 domain-containing protein" evidence="1">
    <location>
        <begin position="33"/>
        <end position="317"/>
    </location>
</feature>
<evidence type="ECO:0000259" key="2">
    <source>
        <dbReference type="PROSITE" id="PS51762"/>
    </source>
</evidence>
<comment type="caution">
    <text evidence="3">The sequence shown here is derived from an EMBL/GenBank/DDBJ whole genome shotgun (WGS) entry which is preliminary data.</text>
</comment>
<dbReference type="RefSeq" id="WP_344291383.1">
    <property type="nucleotide sequence ID" value="NZ_BAAAPF010000140.1"/>
</dbReference>
<dbReference type="Gene3D" id="2.60.120.200">
    <property type="match status" value="1"/>
</dbReference>